<reference evidence="2" key="1">
    <citation type="submission" date="2017-01" db="EMBL/GenBank/DDBJ databases">
        <authorList>
            <person name="Varghese N."/>
            <person name="Submissions S."/>
        </authorList>
    </citation>
    <scope>NUCLEOTIDE SEQUENCE [LARGE SCALE GENOMIC DNA]</scope>
    <source>
        <strain evidence="2">LP100</strain>
    </source>
</reference>
<evidence type="ECO:0000313" key="1">
    <source>
        <dbReference type="EMBL" id="SIT94673.1"/>
    </source>
</evidence>
<dbReference type="Proteomes" id="UP000187181">
    <property type="component" value="Unassembled WGS sequence"/>
</dbReference>
<gene>
    <name evidence="1" type="ORF">SAMN05444128_3707</name>
</gene>
<name>A0A1R3XT78_9BACT</name>
<evidence type="ECO:0000313" key="2">
    <source>
        <dbReference type="Proteomes" id="UP000187181"/>
    </source>
</evidence>
<dbReference type="AlphaFoldDB" id="A0A1R3XT78"/>
<protein>
    <submittedName>
        <fullName evidence="1">Uncharacterized protein</fullName>
    </submittedName>
</protein>
<keyword evidence="2" id="KW-1185">Reference proteome</keyword>
<proteinExistence type="predicted"/>
<organism evidence="1 2">
    <name type="scientific">Pontibacter indicus</name>
    <dbReference type="NCBI Taxonomy" id="1317125"/>
    <lineage>
        <taxon>Bacteria</taxon>
        <taxon>Pseudomonadati</taxon>
        <taxon>Bacteroidota</taxon>
        <taxon>Cytophagia</taxon>
        <taxon>Cytophagales</taxon>
        <taxon>Hymenobacteraceae</taxon>
        <taxon>Pontibacter</taxon>
    </lineage>
</organism>
<dbReference type="EMBL" id="FTPP01000004">
    <property type="protein sequence ID" value="SIT94673.1"/>
    <property type="molecule type" value="Genomic_DNA"/>
</dbReference>
<dbReference type="OrthoDB" id="6624755at2"/>
<dbReference type="RefSeq" id="WP_076671929.1">
    <property type="nucleotide sequence ID" value="NZ_FTPP01000004.1"/>
</dbReference>
<sequence length="259" mass="30386">MKLIDTASNFFKERGVVQFANQIYFDEDGESFLKGYKEGESNEQYQKYYFILTLTKELKRGEKLTELGLKGAVIWETYDAEGNVTYRIGKSNTLSTYAPYEQLLSENSSLNYAEKLKAIEWREKRESIIKREQSICEICNSECFSKIEQYLANKDRKEIDLKKKWANVHHTYYVDGCLPWHYPNESLKLLCAECHQNLHESIKIVVYENFEFNTTTKHKTCLRCVGSGYLPEYYYYYDGVCFSCDGTGYASLKTKIYSR</sequence>
<accession>A0A1R3XT78</accession>